<evidence type="ECO:0000313" key="3">
    <source>
        <dbReference type="EMBL" id="CDI02142.1"/>
    </source>
</evidence>
<dbReference type="GO" id="GO:0006355">
    <property type="term" value="P:regulation of DNA-templated transcription"/>
    <property type="evidence" value="ECO:0007669"/>
    <property type="project" value="InterPro"/>
</dbReference>
<dbReference type="PANTHER" id="PTHR35401:SF2">
    <property type="entry name" value="ABC-TYPE TRANSPORT SYSTEM"/>
    <property type="match status" value="1"/>
</dbReference>
<evidence type="ECO:0000313" key="4">
    <source>
        <dbReference type="Proteomes" id="UP000035760"/>
    </source>
</evidence>
<dbReference type="STRING" id="1400863.BN873_250007"/>
<dbReference type="Gene3D" id="1.20.5.780">
    <property type="entry name" value="Single helix bin"/>
    <property type="match status" value="1"/>
</dbReference>
<dbReference type="Proteomes" id="UP000035760">
    <property type="component" value="Unassembled WGS sequence"/>
</dbReference>
<comment type="similarity">
    <text evidence="2">Belongs to the TacA antitoxin family.</text>
</comment>
<evidence type="ECO:0000256" key="1">
    <source>
        <dbReference type="ARBA" id="ARBA00022649"/>
    </source>
</evidence>
<sequence>MPTPPATARLEARLPPDVHALLKRAAELQGRTLTDFVVSAAHEAAQRTIAEADGIRLSLIDQTRFAEALLAPPAANRALNCAFTRRRQLLCDD</sequence>
<keyword evidence="1" id="KW-1277">Toxin-antitoxin system</keyword>
<dbReference type="EMBL" id="CBTJ020000031">
    <property type="protein sequence ID" value="CDI02142.1"/>
    <property type="molecule type" value="Genomic_DNA"/>
</dbReference>
<proteinExistence type="inferred from homology"/>
<dbReference type="NCBIfam" id="NF041551">
    <property type="entry name" value="YlcI_YnfO_N"/>
    <property type="match status" value="1"/>
</dbReference>
<protein>
    <recommendedName>
        <fullName evidence="5">DUF1778 domain-containing protein</fullName>
    </recommendedName>
</protein>
<comment type="caution">
    <text evidence="3">The sequence shown here is derived from an EMBL/GenBank/DDBJ whole genome shotgun (WGS) entry which is preliminary data.</text>
</comment>
<reference evidence="3" key="1">
    <citation type="submission" date="2013-07" db="EMBL/GenBank/DDBJ databases">
        <authorList>
            <person name="McIlroy S."/>
        </authorList>
    </citation>
    <scope>NUCLEOTIDE SEQUENCE [LARGE SCALE GENOMIC DNA]</scope>
    <source>
        <strain evidence="3">Run_A_D11</strain>
    </source>
</reference>
<dbReference type="Pfam" id="PF08681">
    <property type="entry name" value="TacA1"/>
    <property type="match status" value="1"/>
</dbReference>
<dbReference type="AlphaFoldDB" id="W6M3G4"/>
<accession>W6M3G4</accession>
<keyword evidence="4" id="KW-1185">Reference proteome</keyword>
<dbReference type="InterPro" id="IPR010985">
    <property type="entry name" value="Ribbon_hlx_hlx"/>
</dbReference>
<organism evidence="3 4">
    <name type="scientific">Candidatus Competibacter denitrificans Run_A_D11</name>
    <dbReference type="NCBI Taxonomy" id="1400863"/>
    <lineage>
        <taxon>Bacteria</taxon>
        <taxon>Pseudomonadati</taxon>
        <taxon>Pseudomonadota</taxon>
        <taxon>Gammaproteobacteria</taxon>
        <taxon>Candidatus Competibacteraceae</taxon>
        <taxon>Candidatus Competibacter</taxon>
    </lineage>
</organism>
<dbReference type="InterPro" id="IPR014795">
    <property type="entry name" value="TacA_1-like"/>
</dbReference>
<reference evidence="3" key="2">
    <citation type="submission" date="2014-03" db="EMBL/GenBank/DDBJ databases">
        <title>Candidatus Competibacter-lineage genomes retrieved from metagenomes reveal functional metabolic diversity.</title>
        <authorList>
            <person name="McIlroy S.J."/>
            <person name="Albertsen M."/>
            <person name="Andresen E.K."/>
            <person name="Saunders A.M."/>
            <person name="Kristiansen R."/>
            <person name="Stokholm-Bjerregaard M."/>
            <person name="Nielsen K.L."/>
            <person name="Nielsen P.H."/>
        </authorList>
    </citation>
    <scope>NUCLEOTIDE SEQUENCE</scope>
    <source>
        <strain evidence="3">Run_A_D11</strain>
    </source>
</reference>
<name>W6M3G4_9GAMM</name>
<gene>
    <name evidence="3" type="ORF">BN873_250007</name>
</gene>
<dbReference type="OrthoDB" id="5689325at2"/>
<dbReference type="SUPFAM" id="SSF47598">
    <property type="entry name" value="Ribbon-helix-helix"/>
    <property type="match status" value="1"/>
</dbReference>
<dbReference type="RefSeq" id="WP_048671988.1">
    <property type="nucleotide sequence ID" value="NZ_CBTJ020000031.1"/>
</dbReference>
<evidence type="ECO:0008006" key="5">
    <source>
        <dbReference type="Google" id="ProtNLM"/>
    </source>
</evidence>
<evidence type="ECO:0000256" key="2">
    <source>
        <dbReference type="ARBA" id="ARBA00049988"/>
    </source>
</evidence>
<dbReference type="PANTHER" id="PTHR35401">
    <property type="entry name" value="COPG FAMILY HELIX-TURN-HELIX PROTEIN-RELATED-RELATED"/>
    <property type="match status" value="1"/>
</dbReference>